<dbReference type="PaxDb" id="39947-A0A0P0XB39"/>
<evidence type="ECO:0000313" key="1">
    <source>
        <dbReference type="EMBL" id="BAT03601.1"/>
    </source>
</evidence>
<sequence length="130" mass="13385">MAGEGAIEVELAIEVAGEAVGRRGFSGDGYGRWYCHLERSSLGWSIPVVGSSMARGGELALVGRFAWSSRASTLPALCFSCVGEVPGSVELVHETSATQPVDGVWGGVGAACLAGCGKLVNDNPLAPSFW</sequence>
<name>A0A0P0XB39_ORYSJ</name>
<protein>
    <submittedName>
        <fullName evidence="1">Os08g0121401 protein</fullName>
    </submittedName>
</protein>
<gene>
    <name evidence="1" type="ordered locus">Os08g0121401</name>
    <name evidence="1" type="ORF">OSNPB_080121401</name>
</gene>
<reference evidence="1 2" key="2">
    <citation type="journal article" date="2013" name="Plant Cell Physiol.">
        <title>Rice Annotation Project Database (RAP-DB): an integrative and interactive database for rice genomics.</title>
        <authorList>
            <person name="Sakai H."/>
            <person name="Lee S.S."/>
            <person name="Tanaka T."/>
            <person name="Numa H."/>
            <person name="Kim J."/>
            <person name="Kawahara Y."/>
            <person name="Wakimoto H."/>
            <person name="Yang C.C."/>
            <person name="Iwamoto M."/>
            <person name="Abe T."/>
            <person name="Yamada Y."/>
            <person name="Muto A."/>
            <person name="Inokuchi H."/>
            <person name="Ikemura T."/>
            <person name="Matsumoto T."/>
            <person name="Sasaki T."/>
            <person name="Itoh T."/>
        </authorList>
    </citation>
    <scope>NUCLEOTIDE SEQUENCE [LARGE SCALE GENOMIC DNA]</scope>
    <source>
        <strain evidence="2">cv. Nipponbare</strain>
    </source>
</reference>
<reference evidence="1 2" key="3">
    <citation type="journal article" date="2013" name="Rice">
        <title>Improvement of the Oryza sativa Nipponbare reference genome using next generation sequence and optical map data.</title>
        <authorList>
            <person name="Kawahara Y."/>
            <person name="de la Bastide M."/>
            <person name="Hamilton J.P."/>
            <person name="Kanamori H."/>
            <person name="McCombie W.R."/>
            <person name="Ouyang S."/>
            <person name="Schwartz D.C."/>
            <person name="Tanaka T."/>
            <person name="Wu J."/>
            <person name="Zhou S."/>
            <person name="Childs K.L."/>
            <person name="Davidson R.M."/>
            <person name="Lin H."/>
            <person name="Quesada-Ocampo L."/>
            <person name="Vaillancourt B."/>
            <person name="Sakai H."/>
            <person name="Lee S.S."/>
            <person name="Kim J."/>
            <person name="Numa H."/>
            <person name="Itoh T."/>
            <person name="Buell C.R."/>
            <person name="Matsumoto T."/>
        </authorList>
    </citation>
    <scope>NUCLEOTIDE SEQUENCE [LARGE SCALE GENOMIC DNA]</scope>
    <source>
        <strain evidence="2">cv. Nipponbare</strain>
    </source>
</reference>
<dbReference type="AlphaFoldDB" id="A0A0P0XB39"/>
<proteinExistence type="predicted"/>
<dbReference type="InParanoid" id="A0A0P0XB39"/>
<dbReference type="Proteomes" id="UP000059680">
    <property type="component" value="Chromosome 8"/>
</dbReference>
<accession>A0A0P0XB39</accession>
<organism evidence="1 2">
    <name type="scientific">Oryza sativa subsp. japonica</name>
    <name type="common">Rice</name>
    <dbReference type="NCBI Taxonomy" id="39947"/>
    <lineage>
        <taxon>Eukaryota</taxon>
        <taxon>Viridiplantae</taxon>
        <taxon>Streptophyta</taxon>
        <taxon>Embryophyta</taxon>
        <taxon>Tracheophyta</taxon>
        <taxon>Spermatophyta</taxon>
        <taxon>Magnoliopsida</taxon>
        <taxon>Liliopsida</taxon>
        <taxon>Poales</taxon>
        <taxon>Poaceae</taxon>
        <taxon>BOP clade</taxon>
        <taxon>Oryzoideae</taxon>
        <taxon>Oryzeae</taxon>
        <taxon>Oryzinae</taxon>
        <taxon>Oryza</taxon>
        <taxon>Oryza sativa</taxon>
    </lineage>
</organism>
<reference evidence="2" key="1">
    <citation type="journal article" date="2005" name="Nature">
        <title>The map-based sequence of the rice genome.</title>
        <authorList>
            <consortium name="International rice genome sequencing project (IRGSP)"/>
            <person name="Matsumoto T."/>
            <person name="Wu J."/>
            <person name="Kanamori H."/>
            <person name="Katayose Y."/>
            <person name="Fujisawa M."/>
            <person name="Namiki N."/>
            <person name="Mizuno H."/>
            <person name="Yamamoto K."/>
            <person name="Antonio B.A."/>
            <person name="Baba T."/>
            <person name="Sakata K."/>
            <person name="Nagamura Y."/>
            <person name="Aoki H."/>
            <person name="Arikawa K."/>
            <person name="Arita K."/>
            <person name="Bito T."/>
            <person name="Chiden Y."/>
            <person name="Fujitsuka N."/>
            <person name="Fukunaka R."/>
            <person name="Hamada M."/>
            <person name="Harada C."/>
            <person name="Hayashi A."/>
            <person name="Hijishita S."/>
            <person name="Honda M."/>
            <person name="Hosokawa S."/>
            <person name="Ichikawa Y."/>
            <person name="Idonuma A."/>
            <person name="Iijima M."/>
            <person name="Ikeda M."/>
            <person name="Ikeno M."/>
            <person name="Ito K."/>
            <person name="Ito S."/>
            <person name="Ito T."/>
            <person name="Ito Y."/>
            <person name="Ito Y."/>
            <person name="Iwabuchi A."/>
            <person name="Kamiya K."/>
            <person name="Karasawa W."/>
            <person name="Kurita K."/>
            <person name="Katagiri S."/>
            <person name="Kikuta A."/>
            <person name="Kobayashi H."/>
            <person name="Kobayashi N."/>
            <person name="Machita K."/>
            <person name="Maehara T."/>
            <person name="Masukawa M."/>
            <person name="Mizubayashi T."/>
            <person name="Mukai Y."/>
            <person name="Nagasaki H."/>
            <person name="Nagata Y."/>
            <person name="Naito S."/>
            <person name="Nakashima M."/>
            <person name="Nakama Y."/>
            <person name="Nakamichi Y."/>
            <person name="Nakamura M."/>
            <person name="Meguro A."/>
            <person name="Negishi M."/>
            <person name="Ohta I."/>
            <person name="Ohta T."/>
            <person name="Okamoto M."/>
            <person name="Ono N."/>
            <person name="Saji S."/>
            <person name="Sakaguchi M."/>
            <person name="Sakai K."/>
            <person name="Shibata M."/>
            <person name="Shimokawa T."/>
            <person name="Song J."/>
            <person name="Takazaki Y."/>
            <person name="Terasawa K."/>
            <person name="Tsugane M."/>
            <person name="Tsuji K."/>
            <person name="Ueda S."/>
            <person name="Waki K."/>
            <person name="Yamagata H."/>
            <person name="Yamamoto M."/>
            <person name="Yamamoto S."/>
            <person name="Yamane H."/>
            <person name="Yoshiki S."/>
            <person name="Yoshihara R."/>
            <person name="Yukawa K."/>
            <person name="Zhong H."/>
            <person name="Yano M."/>
            <person name="Yuan Q."/>
            <person name="Ouyang S."/>
            <person name="Liu J."/>
            <person name="Jones K.M."/>
            <person name="Gansberger K."/>
            <person name="Moffat K."/>
            <person name="Hill J."/>
            <person name="Bera J."/>
            <person name="Fadrosh D."/>
            <person name="Jin S."/>
            <person name="Johri S."/>
            <person name="Kim M."/>
            <person name="Overton L."/>
            <person name="Reardon M."/>
            <person name="Tsitrin T."/>
            <person name="Vuong H."/>
            <person name="Weaver B."/>
            <person name="Ciecko A."/>
            <person name="Tallon L."/>
            <person name="Jackson J."/>
            <person name="Pai G."/>
            <person name="Aken S.V."/>
            <person name="Utterback T."/>
            <person name="Reidmuller S."/>
            <person name="Feldblyum T."/>
            <person name="Hsiao J."/>
            <person name="Zismann V."/>
            <person name="Iobst S."/>
            <person name="de Vazeille A.R."/>
            <person name="Buell C.R."/>
            <person name="Ying K."/>
            <person name="Li Y."/>
            <person name="Lu T."/>
            <person name="Huang Y."/>
            <person name="Zhao Q."/>
            <person name="Feng Q."/>
            <person name="Zhang L."/>
            <person name="Zhu J."/>
            <person name="Weng Q."/>
            <person name="Mu J."/>
            <person name="Lu Y."/>
            <person name="Fan D."/>
            <person name="Liu Y."/>
            <person name="Guan J."/>
            <person name="Zhang Y."/>
            <person name="Yu S."/>
            <person name="Liu X."/>
            <person name="Zhang Y."/>
            <person name="Hong G."/>
            <person name="Han B."/>
            <person name="Choisne N."/>
            <person name="Demange N."/>
            <person name="Orjeda G."/>
            <person name="Samain S."/>
            <person name="Cattolico L."/>
            <person name="Pelletier E."/>
            <person name="Couloux A."/>
            <person name="Segurens B."/>
            <person name="Wincker P."/>
            <person name="D'Hont A."/>
            <person name="Scarpelli C."/>
            <person name="Weissenbach J."/>
            <person name="Salanoubat M."/>
            <person name="Quetier F."/>
            <person name="Yu Y."/>
            <person name="Kim H.R."/>
            <person name="Rambo T."/>
            <person name="Currie J."/>
            <person name="Collura K."/>
            <person name="Luo M."/>
            <person name="Yang T."/>
            <person name="Ammiraju J.S.S."/>
            <person name="Engler F."/>
            <person name="Soderlund C."/>
            <person name="Wing R.A."/>
            <person name="Palmer L.E."/>
            <person name="de la Bastide M."/>
            <person name="Spiegel L."/>
            <person name="Nascimento L."/>
            <person name="Zutavern T."/>
            <person name="O'Shaughnessy A."/>
            <person name="Dike S."/>
            <person name="Dedhia N."/>
            <person name="Preston R."/>
            <person name="Balija V."/>
            <person name="McCombie W.R."/>
            <person name="Chow T."/>
            <person name="Chen H."/>
            <person name="Chung M."/>
            <person name="Chen C."/>
            <person name="Shaw J."/>
            <person name="Wu H."/>
            <person name="Hsiao K."/>
            <person name="Chao Y."/>
            <person name="Chu M."/>
            <person name="Cheng C."/>
            <person name="Hour A."/>
            <person name="Lee P."/>
            <person name="Lin S."/>
            <person name="Lin Y."/>
            <person name="Liou J."/>
            <person name="Liu S."/>
            <person name="Hsing Y."/>
            <person name="Raghuvanshi S."/>
            <person name="Mohanty A."/>
            <person name="Bharti A.K."/>
            <person name="Gaur A."/>
            <person name="Gupta V."/>
            <person name="Kumar D."/>
            <person name="Ravi V."/>
            <person name="Vij S."/>
            <person name="Kapur A."/>
            <person name="Khurana P."/>
            <person name="Khurana P."/>
            <person name="Khurana J.P."/>
            <person name="Tyagi A.K."/>
            <person name="Gaikwad K."/>
            <person name="Singh A."/>
            <person name="Dalal V."/>
            <person name="Srivastava S."/>
            <person name="Dixit A."/>
            <person name="Pal A.K."/>
            <person name="Ghazi I.A."/>
            <person name="Yadav M."/>
            <person name="Pandit A."/>
            <person name="Bhargava A."/>
            <person name="Sureshbabu K."/>
            <person name="Batra K."/>
            <person name="Sharma T.R."/>
            <person name="Mohapatra T."/>
            <person name="Singh N.K."/>
            <person name="Messing J."/>
            <person name="Nelson A.B."/>
            <person name="Fuks G."/>
            <person name="Kavchok S."/>
            <person name="Keizer G."/>
            <person name="Linton E."/>
            <person name="Llaca V."/>
            <person name="Song R."/>
            <person name="Tanyolac B."/>
            <person name="Young S."/>
            <person name="Ho-Il K."/>
            <person name="Hahn J.H."/>
            <person name="Sangsakoo G."/>
            <person name="Vanavichit A."/>
            <person name="de Mattos Luiz.A.T."/>
            <person name="Zimmer P.D."/>
            <person name="Malone G."/>
            <person name="Dellagostin O."/>
            <person name="de Oliveira A.C."/>
            <person name="Bevan M."/>
            <person name="Bancroft I."/>
            <person name="Minx P."/>
            <person name="Cordum H."/>
            <person name="Wilson R."/>
            <person name="Cheng Z."/>
            <person name="Jin W."/>
            <person name="Jiang J."/>
            <person name="Leong S.A."/>
            <person name="Iwama H."/>
            <person name="Gojobori T."/>
            <person name="Itoh T."/>
            <person name="Niimura Y."/>
            <person name="Fujii Y."/>
            <person name="Habara T."/>
            <person name="Sakai H."/>
            <person name="Sato Y."/>
            <person name="Wilson G."/>
            <person name="Kumar K."/>
            <person name="McCouch S."/>
            <person name="Juretic N."/>
            <person name="Hoen D."/>
            <person name="Wright S."/>
            <person name="Bruskiewich R."/>
            <person name="Bureau T."/>
            <person name="Miyao A."/>
            <person name="Hirochika H."/>
            <person name="Nishikawa T."/>
            <person name="Kadowaki K."/>
            <person name="Sugiura M."/>
            <person name="Burr B."/>
            <person name="Sasaki T."/>
        </authorList>
    </citation>
    <scope>NUCLEOTIDE SEQUENCE [LARGE SCALE GENOMIC DNA]</scope>
    <source>
        <strain evidence="2">cv. Nipponbare</strain>
    </source>
</reference>
<keyword evidence="2" id="KW-1185">Reference proteome</keyword>
<dbReference type="EMBL" id="AP014964">
    <property type="protein sequence ID" value="BAT03601.1"/>
    <property type="molecule type" value="Genomic_DNA"/>
</dbReference>
<evidence type="ECO:0000313" key="2">
    <source>
        <dbReference type="Proteomes" id="UP000059680"/>
    </source>
</evidence>